<dbReference type="InterPro" id="IPR049447">
    <property type="entry name" value="A9CJY8-like_N"/>
</dbReference>
<comment type="caution">
    <text evidence="3">The sequence shown here is derived from an EMBL/GenBank/DDBJ whole genome shotgun (WGS) entry which is preliminary data.</text>
</comment>
<dbReference type="SUPFAM" id="SSF55021">
    <property type="entry name" value="ACT-like"/>
    <property type="match status" value="2"/>
</dbReference>
<reference evidence="3 4" key="1">
    <citation type="submission" date="2021-01" db="EMBL/GenBank/DDBJ databases">
        <title>Whole genome shotgun sequence of Asanoa iriomotensis NBRC 100142.</title>
        <authorList>
            <person name="Komaki H."/>
            <person name="Tamura T."/>
        </authorList>
    </citation>
    <scope>NUCLEOTIDE SEQUENCE [LARGE SCALE GENOMIC DNA]</scope>
    <source>
        <strain evidence="3 4">NBRC 100142</strain>
    </source>
</reference>
<dbReference type="InterPro" id="IPR045865">
    <property type="entry name" value="ACT-like_dom_sf"/>
</dbReference>
<dbReference type="InterPro" id="IPR051719">
    <property type="entry name" value="CASTOR_mTORC1"/>
</dbReference>
<sequence length="131" mass="13343">MPALDLLPDDYAVCRLPAGSALPPGLVGGGNGDRPGVVSVTWTADEVSVICRADLVPDGASAEAPWRCLRAAGPLDFALTGVLASMVAPLAAARVAIMAFSTYDTDYILVPSVRLAEAVATLDQAGHPVTA</sequence>
<dbReference type="InterPro" id="IPR027795">
    <property type="entry name" value="CASTOR_ACT_dom"/>
</dbReference>
<dbReference type="RefSeq" id="WP_203702103.1">
    <property type="nucleotide sequence ID" value="NZ_BAAALU010000003.1"/>
</dbReference>
<dbReference type="Proteomes" id="UP000624325">
    <property type="component" value="Unassembled WGS sequence"/>
</dbReference>
<dbReference type="EMBL" id="BONC01000013">
    <property type="protein sequence ID" value="GIF56322.1"/>
    <property type="molecule type" value="Genomic_DNA"/>
</dbReference>
<evidence type="ECO:0000259" key="1">
    <source>
        <dbReference type="Pfam" id="PF13840"/>
    </source>
</evidence>
<dbReference type="Pfam" id="PF21631">
    <property type="entry name" value="A9CJY8-like_N"/>
    <property type="match status" value="1"/>
</dbReference>
<evidence type="ECO:0000313" key="4">
    <source>
        <dbReference type="Proteomes" id="UP000624325"/>
    </source>
</evidence>
<protein>
    <submittedName>
        <fullName evidence="3">ACT domain-containing protein</fullName>
    </submittedName>
</protein>
<accession>A0ABQ4C0N3</accession>
<organism evidence="3 4">
    <name type="scientific">Asanoa iriomotensis</name>
    <dbReference type="NCBI Taxonomy" id="234613"/>
    <lineage>
        <taxon>Bacteria</taxon>
        <taxon>Bacillati</taxon>
        <taxon>Actinomycetota</taxon>
        <taxon>Actinomycetes</taxon>
        <taxon>Micromonosporales</taxon>
        <taxon>Micromonosporaceae</taxon>
        <taxon>Asanoa</taxon>
    </lineage>
</organism>
<proteinExistence type="predicted"/>
<dbReference type="Pfam" id="PF13840">
    <property type="entry name" value="ACT_7"/>
    <property type="match status" value="1"/>
</dbReference>
<name>A0ABQ4C0N3_9ACTN</name>
<evidence type="ECO:0000259" key="2">
    <source>
        <dbReference type="Pfam" id="PF21631"/>
    </source>
</evidence>
<dbReference type="Gene3D" id="3.30.2130.10">
    <property type="entry name" value="VC0802-like"/>
    <property type="match status" value="1"/>
</dbReference>
<evidence type="ECO:0000313" key="3">
    <source>
        <dbReference type="EMBL" id="GIF56322.1"/>
    </source>
</evidence>
<keyword evidence="4" id="KW-1185">Reference proteome</keyword>
<dbReference type="PANTHER" id="PTHR31131">
    <property type="entry name" value="CHROMOSOME 1, WHOLE GENOME SHOTGUN SEQUENCE"/>
    <property type="match status" value="1"/>
</dbReference>
<dbReference type="PANTHER" id="PTHR31131:SF6">
    <property type="entry name" value="CASTOR ACT DOMAIN-CONTAINING PROTEIN"/>
    <property type="match status" value="1"/>
</dbReference>
<gene>
    <name evidence="3" type="ORF">Air01nite_24170</name>
</gene>
<feature type="domain" description="A9CJY8-like N-terminal" evidence="2">
    <location>
        <begin position="9"/>
        <end position="58"/>
    </location>
</feature>
<feature type="domain" description="CASTOR ACT" evidence="1">
    <location>
        <begin position="62"/>
        <end position="122"/>
    </location>
</feature>